<evidence type="ECO:0000256" key="1">
    <source>
        <dbReference type="ARBA" id="ARBA00022723"/>
    </source>
</evidence>
<dbReference type="Pfam" id="PF00628">
    <property type="entry name" value="PHD"/>
    <property type="match status" value="1"/>
</dbReference>
<dbReference type="InterPro" id="IPR001965">
    <property type="entry name" value="Znf_PHD"/>
</dbReference>
<comment type="caution">
    <text evidence="7">The sequence shown here is derived from an EMBL/GenBank/DDBJ whole genome shotgun (WGS) entry which is preliminary data.</text>
</comment>
<dbReference type="InterPro" id="IPR059080">
    <property type="entry name" value="WHD_PTC1"/>
</dbReference>
<dbReference type="Pfam" id="PF25565">
    <property type="entry name" value="Ubiquitin_At1g33420"/>
    <property type="match status" value="1"/>
</dbReference>
<evidence type="ECO:0000259" key="6">
    <source>
        <dbReference type="SMART" id="SM00249"/>
    </source>
</evidence>
<evidence type="ECO:0000313" key="8">
    <source>
        <dbReference type="Proteomes" id="UP000796880"/>
    </source>
</evidence>
<sequence>MVVNTRPLKRMKTVDPYDFRTFPSSDVEPDGGPFRTNVRAFLSKHAIPPPQSSLFPHLLTWQIVFSVGDASGGNASPPPIYLDIVEEDVARSRSVYCDQCRVVGWSGHPVCSKRYHFIIKADGNSIGGYHKPCMCCGDVLHLSESKCKSCNLATSTSDVEDWVYSQLENTTHLLHGVVHSNGYGHLLRVNGREGGSRVLSGCHIMDFWDRLCKILGVRKVSVMDVSKKYGLEYRLLHSITKGCSWYGGWGYEFGAGSFALTFDSYKTAVESLSSVPLSIFLNQGLKSRSRLQDTILYYQSLSERELVNIRDLFCFLLSLIHDKCKNTSSVDTTCKKRYACTSRISCPWNRNDVERAEEAMLRVLRAVFGANWVSLRALRGAVCKVAPQELLDYCLKELGGKMAADGMVVNARCNPDTGAFEYRLEPADVSAGKESSVNKSPSEEKLLWDLVYLYESLLHPQTMVNYVPQVTRDVAISSAEKLLDCKQFVKDYKPEKMLSISNPSTICLSCQVEITDKSEEYATSSPTELIILPRNASILDLKIETSKAFQDVYLMFERFQAGEVVGYESVEESTQVQHLLGSTELVRVRGRCPGKNGLSRFRMERGVERWTVDCKCGAKDDDGERMLACDVCNVWQHTRCSGISDSDLVPVKFVCQRCRSSSLPAAKIIAPCRDKAVSNVGSSSYYCGRTLTTPDDA</sequence>
<dbReference type="EMBL" id="VOIH02000006">
    <property type="protein sequence ID" value="KAF3444204.1"/>
    <property type="molecule type" value="Genomic_DNA"/>
</dbReference>
<reference evidence="7" key="1">
    <citation type="submission" date="2020-03" db="EMBL/GenBank/DDBJ databases">
        <title>A high-quality chromosome-level genome assembly of a woody plant with both climbing and erect habits, Rhamnella rubrinervis.</title>
        <authorList>
            <person name="Lu Z."/>
            <person name="Yang Y."/>
            <person name="Zhu X."/>
            <person name="Sun Y."/>
        </authorList>
    </citation>
    <scope>NUCLEOTIDE SEQUENCE</scope>
    <source>
        <strain evidence="7">BYM</strain>
        <tissue evidence="7">Leaf</tissue>
    </source>
</reference>
<dbReference type="SMART" id="SM00249">
    <property type="entry name" value="PHD"/>
    <property type="match status" value="1"/>
</dbReference>
<keyword evidence="1" id="KW-0479">Metal-binding</keyword>
<evidence type="ECO:0000256" key="4">
    <source>
        <dbReference type="ARBA" id="ARBA00023015"/>
    </source>
</evidence>
<gene>
    <name evidence="7" type="ORF">FNV43_RR13894</name>
</gene>
<dbReference type="InterPro" id="IPR011011">
    <property type="entry name" value="Znf_FYVE_PHD"/>
</dbReference>
<dbReference type="Gene3D" id="3.30.40.10">
    <property type="entry name" value="Zinc/RING finger domain, C3HC4 (zinc finger)"/>
    <property type="match status" value="1"/>
</dbReference>
<dbReference type="AlphaFoldDB" id="A0A8K0H202"/>
<dbReference type="PROSITE" id="PS01359">
    <property type="entry name" value="ZF_PHD_1"/>
    <property type="match status" value="1"/>
</dbReference>
<dbReference type="OrthoDB" id="436852at2759"/>
<dbReference type="Proteomes" id="UP000796880">
    <property type="component" value="Unassembled WGS sequence"/>
</dbReference>
<keyword evidence="8" id="KW-1185">Reference proteome</keyword>
<keyword evidence="4" id="KW-0805">Transcription regulation</keyword>
<proteinExistence type="predicted"/>
<name>A0A8K0H202_9ROSA</name>
<dbReference type="InterPro" id="IPR019787">
    <property type="entry name" value="Znf_PHD-finger"/>
</dbReference>
<feature type="domain" description="Zinc finger PHD-type" evidence="6">
    <location>
        <begin position="613"/>
        <end position="659"/>
    </location>
</feature>
<dbReference type="InterPro" id="IPR057765">
    <property type="entry name" value="MS1-like_ubiquitin"/>
</dbReference>
<dbReference type="Pfam" id="PF25874">
    <property type="entry name" value="WHD_plant_repro"/>
    <property type="match status" value="1"/>
</dbReference>
<dbReference type="GO" id="GO:0008270">
    <property type="term" value="F:zinc ion binding"/>
    <property type="evidence" value="ECO:0007669"/>
    <property type="project" value="UniProtKB-KW"/>
</dbReference>
<evidence type="ECO:0000256" key="3">
    <source>
        <dbReference type="ARBA" id="ARBA00022833"/>
    </source>
</evidence>
<accession>A0A8K0H202</accession>
<evidence type="ECO:0000256" key="2">
    <source>
        <dbReference type="ARBA" id="ARBA00022771"/>
    </source>
</evidence>
<evidence type="ECO:0000313" key="7">
    <source>
        <dbReference type="EMBL" id="KAF3444204.1"/>
    </source>
</evidence>
<dbReference type="InterPro" id="IPR058054">
    <property type="entry name" value="Znf_MS1-like"/>
</dbReference>
<dbReference type="PANTHER" id="PTHR46201">
    <property type="entry name" value="PHD FINGER PROTEIN MALE MEIOCYTE DEATH 1-RELATED"/>
    <property type="match status" value="1"/>
</dbReference>
<dbReference type="InterPro" id="IPR019786">
    <property type="entry name" value="Zinc_finger_PHD-type_CS"/>
</dbReference>
<dbReference type="SUPFAM" id="SSF57903">
    <property type="entry name" value="FYVE/PHD zinc finger"/>
    <property type="match status" value="1"/>
</dbReference>
<dbReference type="InterPro" id="IPR013083">
    <property type="entry name" value="Znf_RING/FYVE/PHD"/>
</dbReference>
<keyword evidence="3" id="KW-0862">Zinc</keyword>
<keyword evidence="2" id="KW-0863">Zinc-finger</keyword>
<protein>
    <recommendedName>
        <fullName evidence="6">Zinc finger PHD-type domain-containing protein</fullName>
    </recommendedName>
</protein>
<dbReference type="PANTHER" id="PTHR46201:SF3">
    <property type="entry name" value="OS01G0877500 PROTEIN"/>
    <property type="match status" value="1"/>
</dbReference>
<keyword evidence="5" id="KW-0804">Transcription</keyword>
<evidence type="ECO:0000256" key="5">
    <source>
        <dbReference type="ARBA" id="ARBA00023163"/>
    </source>
</evidence>
<organism evidence="7 8">
    <name type="scientific">Rhamnella rubrinervis</name>
    <dbReference type="NCBI Taxonomy" id="2594499"/>
    <lineage>
        <taxon>Eukaryota</taxon>
        <taxon>Viridiplantae</taxon>
        <taxon>Streptophyta</taxon>
        <taxon>Embryophyta</taxon>
        <taxon>Tracheophyta</taxon>
        <taxon>Spermatophyta</taxon>
        <taxon>Magnoliopsida</taxon>
        <taxon>eudicotyledons</taxon>
        <taxon>Gunneridae</taxon>
        <taxon>Pentapetalae</taxon>
        <taxon>rosids</taxon>
        <taxon>fabids</taxon>
        <taxon>Rosales</taxon>
        <taxon>Rhamnaceae</taxon>
        <taxon>rhamnoid group</taxon>
        <taxon>Rhamneae</taxon>
        <taxon>Rhamnella</taxon>
    </lineage>
</organism>
<dbReference type="CDD" id="cd15556">
    <property type="entry name" value="PHD_MMD1_like"/>
    <property type="match status" value="1"/>
</dbReference>